<evidence type="ECO:0000256" key="1">
    <source>
        <dbReference type="ARBA" id="ARBA00022703"/>
    </source>
</evidence>
<dbReference type="InterPro" id="IPR033543">
    <property type="entry name" value="BCL2L15"/>
</dbReference>
<name>A0A8T2KMS6_ASTMX</name>
<dbReference type="SUPFAM" id="SSF56854">
    <property type="entry name" value="Bcl-2 inhibitors of programmed cell death"/>
    <property type="match status" value="1"/>
</dbReference>
<evidence type="ECO:0000313" key="3">
    <source>
        <dbReference type="Proteomes" id="UP000752171"/>
    </source>
</evidence>
<sequence>MAPRDFEEETSIIISCLFQDERDTFLETDGPEDDDFDAARIAAKLRELGDHYNETVIQPLIKEVQSAAKDQVLTAFSNSVETLCKTWVAERPEVASEKQLLKASITLALYMKKNCPDMTGTVQSAMNSFVNNRLANWIIQQGGWEQASSC</sequence>
<dbReference type="KEGG" id="amex:103028641"/>
<accession>A0A8T2KMS6</accession>
<dbReference type="PROSITE" id="PS50062">
    <property type="entry name" value="BCL2_FAMILY"/>
    <property type="match status" value="1"/>
</dbReference>
<dbReference type="GeneID" id="103028641"/>
<dbReference type="Gene3D" id="1.10.437.10">
    <property type="entry name" value="Blc2-like"/>
    <property type="match status" value="1"/>
</dbReference>
<dbReference type="AlphaFoldDB" id="A0A8T2KMS6"/>
<keyword evidence="1" id="KW-0053">Apoptosis</keyword>
<protein>
    <submittedName>
        <fullName evidence="2">Bcl-2-like protein 15</fullName>
    </submittedName>
</protein>
<gene>
    <name evidence="2" type="primary">BCL2L15</name>
    <name evidence="2" type="ORF">AMEX_G26814</name>
</gene>
<dbReference type="Proteomes" id="UP000752171">
    <property type="component" value="Unassembled WGS sequence"/>
</dbReference>
<organism evidence="2 3">
    <name type="scientific">Astyanax mexicanus</name>
    <name type="common">Blind cave fish</name>
    <name type="synonym">Astyanax fasciatus mexicanus</name>
    <dbReference type="NCBI Taxonomy" id="7994"/>
    <lineage>
        <taxon>Eukaryota</taxon>
        <taxon>Metazoa</taxon>
        <taxon>Chordata</taxon>
        <taxon>Craniata</taxon>
        <taxon>Vertebrata</taxon>
        <taxon>Euteleostomi</taxon>
        <taxon>Actinopterygii</taxon>
        <taxon>Neopterygii</taxon>
        <taxon>Teleostei</taxon>
        <taxon>Ostariophysi</taxon>
        <taxon>Characiformes</taxon>
        <taxon>Characoidei</taxon>
        <taxon>Acestrorhamphidae</taxon>
        <taxon>Acestrorhamphinae</taxon>
        <taxon>Astyanax</taxon>
    </lineage>
</organism>
<proteinExistence type="predicted"/>
<reference evidence="2 3" key="1">
    <citation type="submission" date="2021-07" db="EMBL/GenBank/DDBJ databases">
        <authorList>
            <person name="Imarazene B."/>
            <person name="Zahm M."/>
            <person name="Klopp C."/>
            <person name="Cabau C."/>
            <person name="Beille S."/>
            <person name="Jouanno E."/>
            <person name="Castinel A."/>
            <person name="Lluch J."/>
            <person name="Gil L."/>
            <person name="Kuchtly C."/>
            <person name="Lopez Roques C."/>
            <person name="Donnadieu C."/>
            <person name="Parrinello H."/>
            <person name="Journot L."/>
            <person name="Du K."/>
            <person name="Schartl M."/>
            <person name="Retaux S."/>
            <person name="Guiguen Y."/>
        </authorList>
    </citation>
    <scope>NUCLEOTIDE SEQUENCE [LARGE SCALE GENOMIC DNA]</scope>
    <source>
        <strain evidence="2">Pach_M1</strain>
        <tissue evidence="2">Testis</tissue>
    </source>
</reference>
<dbReference type="EMBL" id="JAICCE010000024">
    <property type="protein sequence ID" value="KAG9260544.1"/>
    <property type="molecule type" value="Genomic_DNA"/>
</dbReference>
<dbReference type="PANTHER" id="PTHR36466:SF1">
    <property type="entry name" value="BCL-2-LIKE PROTEIN 15"/>
    <property type="match status" value="1"/>
</dbReference>
<dbReference type="InterPro" id="IPR036834">
    <property type="entry name" value="Bcl-2-like_sf"/>
</dbReference>
<dbReference type="GO" id="GO:0006915">
    <property type="term" value="P:apoptotic process"/>
    <property type="evidence" value="ECO:0007669"/>
    <property type="project" value="UniProtKB-KW"/>
</dbReference>
<comment type="caution">
    <text evidence="2">The sequence shown here is derived from an EMBL/GenBank/DDBJ whole genome shotgun (WGS) entry which is preliminary data.</text>
</comment>
<dbReference type="GO" id="GO:0042981">
    <property type="term" value="P:regulation of apoptotic process"/>
    <property type="evidence" value="ECO:0007669"/>
    <property type="project" value="InterPro"/>
</dbReference>
<dbReference type="PANTHER" id="PTHR36466">
    <property type="entry name" value="BCL-2-LIKE PROTEIN 15"/>
    <property type="match status" value="1"/>
</dbReference>
<evidence type="ECO:0000313" key="2">
    <source>
        <dbReference type="EMBL" id="KAG9260544.1"/>
    </source>
</evidence>
<dbReference type="InterPro" id="IPR002475">
    <property type="entry name" value="Bcl2-like"/>
</dbReference>